<sequence length="134" mass="14211">MRDDCEGRRKDPGRLSCFVSDYSVVSGEIFTGSIISQVFGTVMTSNMSNGENSPGRKQENGTSLFSTAEGRHRAGQAGNGSLLKHVAPSGIITLFCLIIFVHGKSASARQLPANALHNTKVADMINGLKTGNVI</sequence>
<comment type="caution">
    <text evidence="2">The sequence shown here is derived from an EMBL/GenBank/DDBJ whole genome shotgun (WGS) entry which is preliminary data.</text>
</comment>
<organism evidence="2 3">
    <name type="scientific">Morganella morganii</name>
    <name type="common">Proteus morganii</name>
    <dbReference type="NCBI Taxonomy" id="582"/>
    <lineage>
        <taxon>Bacteria</taxon>
        <taxon>Pseudomonadati</taxon>
        <taxon>Pseudomonadota</taxon>
        <taxon>Gammaproteobacteria</taxon>
        <taxon>Enterobacterales</taxon>
        <taxon>Morganellaceae</taxon>
        <taxon>Morganella</taxon>
    </lineage>
</organism>
<gene>
    <name evidence="2" type="ORF">N0392_18690</name>
</gene>
<reference evidence="2" key="1">
    <citation type="submission" date="2022-08" db="EMBL/GenBank/DDBJ databases">
        <authorList>
            <person name="Dale J.L."/>
        </authorList>
    </citation>
    <scope>NUCLEOTIDE SEQUENCE</scope>
    <source>
        <strain evidence="2">2022EL-00758</strain>
    </source>
</reference>
<accession>A0A9Q4GV76</accession>
<feature type="region of interest" description="Disordered" evidence="1">
    <location>
        <begin position="46"/>
        <end position="69"/>
    </location>
</feature>
<dbReference type="AlphaFoldDB" id="A0A9Q4GV76"/>
<evidence type="ECO:0000313" key="3">
    <source>
        <dbReference type="Proteomes" id="UP001076655"/>
    </source>
</evidence>
<dbReference type="Proteomes" id="UP001076655">
    <property type="component" value="Unassembled WGS sequence"/>
</dbReference>
<dbReference type="EMBL" id="JAPNMI010000012">
    <property type="protein sequence ID" value="MCY0791700.1"/>
    <property type="molecule type" value="Genomic_DNA"/>
</dbReference>
<proteinExistence type="predicted"/>
<dbReference type="RefSeq" id="WP_260250338.1">
    <property type="nucleotide sequence ID" value="NZ_JALMEJ010000021.1"/>
</dbReference>
<name>A0A9Q4GV76_MORMO</name>
<evidence type="ECO:0000313" key="2">
    <source>
        <dbReference type="EMBL" id="MCY0791700.1"/>
    </source>
</evidence>
<protein>
    <submittedName>
        <fullName evidence="2">Uncharacterized protein</fullName>
    </submittedName>
</protein>
<evidence type="ECO:0000256" key="1">
    <source>
        <dbReference type="SAM" id="MobiDB-lite"/>
    </source>
</evidence>